<feature type="transmembrane region" description="Helical" evidence="7">
    <location>
        <begin position="114"/>
        <end position="136"/>
    </location>
</feature>
<evidence type="ECO:0000256" key="1">
    <source>
        <dbReference type="ARBA" id="ARBA00004651"/>
    </source>
</evidence>
<sequence>MPIANSSNRMSSGLGSRQNPYRFWETFLSVSVVAVCLVLAWEGLIRWGNIHPILLPPPSQVLQTAWENRERLFQGSLMTGWAALVGLCLSVTIGLIIGILFSQFRALRIGFFPYVMFLQTVPIIGIAPLLVTWSGYQFRTVVYVVVIISLFPVINSVTAGLMATDSAGLDLFRLYGAGRIKTLLKLRLPAAVPAILVGVRTSGGLAVIGAIVGDFFIGFGGSHDGLGTLMLSWLNQQHTASLIAAMFASAAVGLAIYGLIHLVSLLLLRRWIRV</sequence>
<dbReference type="GO" id="GO:0005886">
    <property type="term" value="C:plasma membrane"/>
    <property type="evidence" value="ECO:0007669"/>
    <property type="project" value="UniProtKB-SubCell"/>
</dbReference>
<comment type="similarity">
    <text evidence="7">Belongs to the binding-protein-dependent transport system permease family.</text>
</comment>
<evidence type="ECO:0000259" key="8">
    <source>
        <dbReference type="PROSITE" id="PS50928"/>
    </source>
</evidence>
<keyword evidence="5 7" id="KW-1133">Transmembrane helix</keyword>
<feature type="transmembrane region" description="Helical" evidence="7">
    <location>
        <begin position="142"/>
        <end position="169"/>
    </location>
</feature>
<evidence type="ECO:0000256" key="7">
    <source>
        <dbReference type="RuleBase" id="RU363032"/>
    </source>
</evidence>
<dbReference type="AlphaFoldDB" id="A0A517MCK1"/>
<keyword evidence="6 7" id="KW-0472">Membrane</keyword>
<feature type="domain" description="ABC transmembrane type-1" evidence="8">
    <location>
        <begin position="76"/>
        <end position="267"/>
    </location>
</feature>
<dbReference type="Proteomes" id="UP000320672">
    <property type="component" value="Chromosome"/>
</dbReference>
<comment type="subcellular location">
    <subcellularLocation>
        <location evidence="1 7">Cell membrane</location>
        <topology evidence="1 7">Multi-pass membrane protein</topology>
    </subcellularLocation>
</comment>
<evidence type="ECO:0000313" key="10">
    <source>
        <dbReference type="Proteomes" id="UP000320672"/>
    </source>
</evidence>
<keyword evidence="4 7" id="KW-0812">Transmembrane</keyword>
<feature type="transmembrane region" description="Helical" evidence="7">
    <location>
        <begin position="21"/>
        <end position="41"/>
    </location>
</feature>
<dbReference type="InterPro" id="IPR035906">
    <property type="entry name" value="MetI-like_sf"/>
</dbReference>
<proteinExistence type="inferred from homology"/>
<feature type="transmembrane region" description="Helical" evidence="7">
    <location>
        <begin position="190"/>
        <end position="219"/>
    </location>
</feature>
<dbReference type="Gene3D" id="1.10.3720.10">
    <property type="entry name" value="MetI-like"/>
    <property type="match status" value="1"/>
</dbReference>
<dbReference type="EMBL" id="CP036262">
    <property type="protein sequence ID" value="QDS92556.1"/>
    <property type="molecule type" value="Genomic_DNA"/>
</dbReference>
<feature type="transmembrane region" description="Helical" evidence="7">
    <location>
        <begin position="81"/>
        <end position="102"/>
    </location>
</feature>
<evidence type="ECO:0000256" key="3">
    <source>
        <dbReference type="ARBA" id="ARBA00022475"/>
    </source>
</evidence>
<feature type="transmembrane region" description="Helical" evidence="7">
    <location>
        <begin position="239"/>
        <end position="268"/>
    </location>
</feature>
<dbReference type="InterPro" id="IPR000515">
    <property type="entry name" value="MetI-like"/>
</dbReference>
<dbReference type="PROSITE" id="PS50928">
    <property type="entry name" value="ABC_TM1"/>
    <property type="match status" value="1"/>
</dbReference>
<protein>
    <submittedName>
        <fullName evidence="9">Aliphatic sulfonates transport permease protein SsuC</fullName>
    </submittedName>
</protein>
<dbReference type="PANTHER" id="PTHR30151">
    <property type="entry name" value="ALKANE SULFONATE ABC TRANSPORTER-RELATED, MEMBRANE SUBUNIT"/>
    <property type="match status" value="1"/>
</dbReference>
<accession>A0A517MCK1</accession>
<keyword evidence="10" id="KW-1185">Reference proteome</keyword>
<evidence type="ECO:0000256" key="5">
    <source>
        <dbReference type="ARBA" id="ARBA00022989"/>
    </source>
</evidence>
<gene>
    <name evidence="9" type="primary">ssuC</name>
    <name evidence="9" type="ORF">FF011L_13030</name>
</gene>
<dbReference type="SUPFAM" id="SSF161098">
    <property type="entry name" value="MetI-like"/>
    <property type="match status" value="1"/>
</dbReference>
<keyword evidence="3" id="KW-1003">Cell membrane</keyword>
<dbReference type="Pfam" id="PF00528">
    <property type="entry name" value="BPD_transp_1"/>
    <property type="match status" value="1"/>
</dbReference>
<dbReference type="KEGG" id="rml:FF011L_13030"/>
<keyword evidence="2 7" id="KW-0813">Transport</keyword>
<evidence type="ECO:0000256" key="4">
    <source>
        <dbReference type="ARBA" id="ARBA00022692"/>
    </source>
</evidence>
<reference evidence="9 10" key="1">
    <citation type="submission" date="2019-02" db="EMBL/GenBank/DDBJ databases">
        <title>Deep-cultivation of Planctomycetes and their phenomic and genomic characterization uncovers novel biology.</title>
        <authorList>
            <person name="Wiegand S."/>
            <person name="Jogler M."/>
            <person name="Boedeker C."/>
            <person name="Pinto D."/>
            <person name="Vollmers J."/>
            <person name="Rivas-Marin E."/>
            <person name="Kohn T."/>
            <person name="Peeters S.H."/>
            <person name="Heuer A."/>
            <person name="Rast P."/>
            <person name="Oberbeckmann S."/>
            <person name="Bunk B."/>
            <person name="Jeske O."/>
            <person name="Meyerdierks A."/>
            <person name="Storesund J.E."/>
            <person name="Kallscheuer N."/>
            <person name="Luecker S."/>
            <person name="Lage O.M."/>
            <person name="Pohl T."/>
            <person name="Merkel B.J."/>
            <person name="Hornburger P."/>
            <person name="Mueller R.-W."/>
            <person name="Bruemmer F."/>
            <person name="Labrenz M."/>
            <person name="Spormann A.M."/>
            <person name="Op den Camp H."/>
            <person name="Overmann J."/>
            <person name="Amann R."/>
            <person name="Jetten M.S.M."/>
            <person name="Mascher T."/>
            <person name="Medema M.H."/>
            <person name="Devos D.P."/>
            <person name="Kaster A.-K."/>
            <person name="Ovreas L."/>
            <person name="Rohde M."/>
            <person name="Galperin M.Y."/>
            <person name="Jogler C."/>
        </authorList>
    </citation>
    <scope>NUCLEOTIDE SEQUENCE [LARGE SCALE GENOMIC DNA]</scope>
    <source>
        <strain evidence="9 10">FF011L</strain>
    </source>
</reference>
<organism evidence="9 10">
    <name type="scientific">Roseimaritima multifibrata</name>
    <dbReference type="NCBI Taxonomy" id="1930274"/>
    <lineage>
        <taxon>Bacteria</taxon>
        <taxon>Pseudomonadati</taxon>
        <taxon>Planctomycetota</taxon>
        <taxon>Planctomycetia</taxon>
        <taxon>Pirellulales</taxon>
        <taxon>Pirellulaceae</taxon>
        <taxon>Roseimaritima</taxon>
    </lineage>
</organism>
<dbReference type="CDD" id="cd06261">
    <property type="entry name" value="TM_PBP2"/>
    <property type="match status" value="1"/>
</dbReference>
<dbReference type="PANTHER" id="PTHR30151:SF41">
    <property type="entry name" value="ABC TRANSPORTER PERMEASE PROTEIN"/>
    <property type="match status" value="1"/>
</dbReference>
<dbReference type="GO" id="GO:0055085">
    <property type="term" value="P:transmembrane transport"/>
    <property type="evidence" value="ECO:0007669"/>
    <property type="project" value="InterPro"/>
</dbReference>
<evidence type="ECO:0000256" key="2">
    <source>
        <dbReference type="ARBA" id="ARBA00022448"/>
    </source>
</evidence>
<evidence type="ECO:0000256" key="6">
    <source>
        <dbReference type="ARBA" id="ARBA00023136"/>
    </source>
</evidence>
<name>A0A517MCK1_9BACT</name>
<evidence type="ECO:0000313" key="9">
    <source>
        <dbReference type="EMBL" id="QDS92556.1"/>
    </source>
</evidence>